<dbReference type="PANTHER" id="PTHR30081">
    <property type="entry name" value="PROTEIN-EXPORT MEMBRANE PROTEIN SEC"/>
    <property type="match status" value="1"/>
</dbReference>
<comment type="function">
    <text evidence="9">Involved in protein export.</text>
</comment>
<evidence type="ECO:0000256" key="2">
    <source>
        <dbReference type="ARBA" id="ARBA00022448"/>
    </source>
</evidence>
<dbReference type="Pfam" id="PF07549">
    <property type="entry name" value="Sec_GG"/>
    <property type="match status" value="1"/>
</dbReference>
<keyword evidence="6 9" id="KW-1133">Transmembrane helix</keyword>
<evidence type="ECO:0000313" key="11">
    <source>
        <dbReference type="EMBL" id="QSZ66108.1"/>
    </source>
</evidence>
<dbReference type="InterPro" id="IPR048634">
    <property type="entry name" value="SecD_SecF_C"/>
</dbReference>
<feature type="transmembrane region" description="Helical" evidence="9">
    <location>
        <begin position="248"/>
        <end position="274"/>
    </location>
</feature>
<feature type="transmembrane region" description="Helical" evidence="9">
    <location>
        <begin position="217"/>
        <end position="242"/>
    </location>
</feature>
<evidence type="ECO:0000256" key="1">
    <source>
        <dbReference type="ARBA" id="ARBA00004651"/>
    </source>
</evidence>
<gene>
    <name evidence="9" type="primary">secF</name>
    <name evidence="11" type="ORF">RJ40_00610</name>
</gene>
<comment type="caution">
    <text evidence="9">Lacks conserved residue(s) required for the propagation of feature annotation.</text>
</comment>
<feature type="domain" description="Protein export membrane protein SecD/SecF C-terminal" evidence="10">
    <location>
        <begin position="98"/>
        <end position="276"/>
    </location>
</feature>
<dbReference type="GO" id="GO:0006605">
    <property type="term" value="P:protein targeting"/>
    <property type="evidence" value="ECO:0007669"/>
    <property type="project" value="UniProtKB-UniRule"/>
</dbReference>
<comment type="subcellular location">
    <subcellularLocation>
        <location evidence="1 9">Cell membrane</location>
        <topology evidence="1 9">Multi-pass membrane protein</topology>
    </subcellularLocation>
</comment>
<evidence type="ECO:0000256" key="3">
    <source>
        <dbReference type="ARBA" id="ARBA00022475"/>
    </source>
</evidence>
<keyword evidence="2 9" id="KW-0813">Transport</keyword>
<comment type="similarity">
    <text evidence="9">Belongs to the SecD/SecF family. SecF subfamily.</text>
</comment>
<dbReference type="GO" id="GO:0065002">
    <property type="term" value="P:intracellular protein transmembrane transport"/>
    <property type="evidence" value="ECO:0007669"/>
    <property type="project" value="UniProtKB-UniRule"/>
</dbReference>
<keyword evidence="4 9" id="KW-0812">Transmembrane</keyword>
<sequence length="286" mass="30673">MGFDIYDVNKYAPKQMVAVPLILLFLALGLLGFNWLSTGMPVTPGIDFAGGTAVTVMTDDSVEDIEAYFAGFPLTSVGEGLNGGKYIRFGPMSDDEYQSLVTKVNDRYPDKKIDQIGEAFGEALQQQALLALIFSFIGMAIVVFLAFRDIVPSIAVVLSALSDIAITAAIMDVVGIQLTLPTTAALLMLIGYSVDSDILLTTRLLKRQGKLDEKLAGAYRTGIIMTTTTIAAIAAMFAVTAFGQVEVIAQIAAVLLIGLFVDLMNTWVLNAGILKGYLLQKNGRRA</sequence>
<dbReference type="HAMAP" id="MF_01464_A">
    <property type="entry name" value="SecF_A"/>
    <property type="match status" value="1"/>
</dbReference>
<dbReference type="InterPro" id="IPR022646">
    <property type="entry name" value="SecD/SecF_CS"/>
</dbReference>
<keyword evidence="7 9" id="KW-0811">Translocation</keyword>
<evidence type="ECO:0000256" key="8">
    <source>
        <dbReference type="ARBA" id="ARBA00023136"/>
    </source>
</evidence>
<dbReference type="PANTHER" id="PTHR30081:SF8">
    <property type="entry name" value="PROTEIN TRANSLOCASE SUBUNIT SECF"/>
    <property type="match status" value="1"/>
</dbReference>
<keyword evidence="3 9" id="KW-1003">Cell membrane</keyword>
<dbReference type="KEGG" id="maqe:RJ40_00610"/>
<dbReference type="EMBL" id="CP036172">
    <property type="protein sequence ID" value="QSZ66108.1"/>
    <property type="molecule type" value="Genomic_DNA"/>
</dbReference>
<keyword evidence="12" id="KW-1185">Reference proteome</keyword>
<evidence type="ECO:0000259" key="10">
    <source>
        <dbReference type="Pfam" id="PF02355"/>
    </source>
</evidence>
<feature type="transmembrane region" description="Helical" evidence="9">
    <location>
        <begin position="128"/>
        <end position="147"/>
    </location>
</feature>
<dbReference type="SUPFAM" id="SSF82866">
    <property type="entry name" value="Multidrug efflux transporter AcrB transmembrane domain"/>
    <property type="match status" value="1"/>
</dbReference>
<accession>A0A8A3S108</accession>
<keyword evidence="5 9" id="KW-0653">Protein transport</keyword>
<evidence type="ECO:0000256" key="4">
    <source>
        <dbReference type="ARBA" id="ARBA00022692"/>
    </source>
</evidence>
<name>A0A8A3S108_9EURY</name>
<dbReference type="GO" id="GO:0005886">
    <property type="term" value="C:plasma membrane"/>
    <property type="evidence" value="ECO:0007669"/>
    <property type="project" value="UniProtKB-SubCell"/>
</dbReference>
<dbReference type="InterPro" id="IPR024921">
    <property type="entry name" value="SecF_arc"/>
</dbReference>
<organism evidence="11 12">
    <name type="scientific">Methanofollis aquaemaris</name>
    <dbReference type="NCBI Taxonomy" id="126734"/>
    <lineage>
        <taxon>Archaea</taxon>
        <taxon>Methanobacteriati</taxon>
        <taxon>Methanobacteriota</taxon>
        <taxon>Stenosarchaea group</taxon>
        <taxon>Methanomicrobia</taxon>
        <taxon>Methanomicrobiales</taxon>
        <taxon>Methanomicrobiaceae</taxon>
        <taxon>Methanofollis</taxon>
    </lineage>
</organism>
<dbReference type="Gene3D" id="1.20.1640.10">
    <property type="entry name" value="Multidrug efflux transporter AcrB transmembrane domain"/>
    <property type="match status" value="1"/>
</dbReference>
<evidence type="ECO:0000256" key="7">
    <source>
        <dbReference type="ARBA" id="ARBA00023010"/>
    </source>
</evidence>
<dbReference type="RefSeq" id="WP_265581408.1">
    <property type="nucleotide sequence ID" value="NZ_CP036172.1"/>
</dbReference>
<evidence type="ECO:0000313" key="12">
    <source>
        <dbReference type="Proteomes" id="UP001042704"/>
    </source>
</evidence>
<evidence type="ECO:0000256" key="6">
    <source>
        <dbReference type="ARBA" id="ARBA00022989"/>
    </source>
</evidence>
<keyword evidence="8 9" id="KW-0472">Membrane</keyword>
<dbReference type="AlphaFoldDB" id="A0A8A3S108"/>
<reference evidence="11" key="1">
    <citation type="journal article" date="2001" name="Int. J. Syst. Evol. Microbiol.">
        <title>Methanofollis aquaemaris sp. nov., a methanogen isolated from an aquaculture fish pond.</title>
        <authorList>
            <person name="Lai M.C."/>
            <person name="Chen S.C."/>
        </authorList>
    </citation>
    <scope>NUCLEOTIDE SEQUENCE</scope>
    <source>
        <strain evidence="11">N2F9704</strain>
    </source>
</reference>
<dbReference type="Pfam" id="PF02355">
    <property type="entry name" value="SecD_SecF_C"/>
    <property type="match status" value="1"/>
</dbReference>
<comment type="subunit">
    <text evidence="9">Part of the protein translocation apparatus. Forms a complex with SecD.</text>
</comment>
<dbReference type="InterPro" id="IPR022813">
    <property type="entry name" value="SecD/SecF_arch_bac"/>
</dbReference>
<evidence type="ECO:0000256" key="5">
    <source>
        <dbReference type="ARBA" id="ARBA00022927"/>
    </source>
</evidence>
<protein>
    <recommendedName>
        <fullName evidence="9">Protein-export membrane protein SecF</fullName>
    </recommendedName>
</protein>
<dbReference type="GeneID" id="76422810"/>
<proteinExistence type="inferred from homology"/>
<evidence type="ECO:0000256" key="9">
    <source>
        <dbReference type="HAMAP-Rule" id="MF_01464"/>
    </source>
</evidence>
<dbReference type="Proteomes" id="UP001042704">
    <property type="component" value="Chromosome"/>
</dbReference>
<reference evidence="11" key="2">
    <citation type="submission" date="2019-02" db="EMBL/GenBank/DDBJ databases">
        <authorList>
            <person name="Chen S.-C."/>
            <person name="Chien H.-H."/>
            <person name="Lai M.-C."/>
        </authorList>
    </citation>
    <scope>NUCLEOTIDE SEQUENCE</scope>
    <source>
        <strain evidence="11">N2F9704</strain>
    </source>
</reference>
<dbReference type="NCBIfam" id="NF006354">
    <property type="entry name" value="PRK08578.1-2"/>
    <property type="match status" value="1"/>
</dbReference>
<feature type="transmembrane region" description="Helical" evidence="9">
    <location>
        <begin position="16"/>
        <end position="36"/>
    </location>
</feature>